<evidence type="ECO:0000256" key="1">
    <source>
        <dbReference type="SAM" id="MobiDB-lite"/>
    </source>
</evidence>
<accession>A0A8S5TXD1</accession>
<protein>
    <submittedName>
        <fullName evidence="2">Uncharacterized protein</fullName>
    </submittedName>
</protein>
<name>A0A8S5TXD1_9CAUD</name>
<feature type="region of interest" description="Disordered" evidence="1">
    <location>
        <begin position="1"/>
        <end position="34"/>
    </location>
</feature>
<evidence type="ECO:0000313" key="2">
    <source>
        <dbReference type="EMBL" id="DAF86877.1"/>
    </source>
</evidence>
<organism evidence="2">
    <name type="scientific">Siphoviridae sp. ctUi914</name>
    <dbReference type="NCBI Taxonomy" id="2825529"/>
    <lineage>
        <taxon>Viruses</taxon>
        <taxon>Duplodnaviria</taxon>
        <taxon>Heunggongvirae</taxon>
        <taxon>Uroviricota</taxon>
        <taxon>Caudoviricetes</taxon>
    </lineage>
</organism>
<sequence>MKRSPHRKDTSLRSNTIRTFSSSPPTILTSDRPRCWHGNMKASSAIHPRPIFWSTTVGSGRNPSPRLRP</sequence>
<proteinExistence type="predicted"/>
<feature type="compositionally biased region" description="Polar residues" evidence="1">
    <location>
        <begin position="12"/>
        <end position="29"/>
    </location>
</feature>
<dbReference type="EMBL" id="BK015954">
    <property type="protein sequence ID" value="DAF86877.1"/>
    <property type="molecule type" value="Genomic_DNA"/>
</dbReference>
<reference evidence="2" key="1">
    <citation type="journal article" date="2021" name="Proc. Natl. Acad. Sci. U.S.A.">
        <title>A Catalog of Tens of Thousands of Viruses from Human Metagenomes Reveals Hidden Associations with Chronic Diseases.</title>
        <authorList>
            <person name="Tisza M.J."/>
            <person name="Buck C.B."/>
        </authorList>
    </citation>
    <scope>NUCLEOTIDE SEQUENCE</scope>
    <source>
        <strain evidence="2">CtUi914</strain>
    </source>
</reference>